<proteinExistence type="predicted"/>
<dbReference type="EMBL" id="JAUCMX010000150">
    <property type="protein sequence ID" value="KAK3506124.1"/>
    <property type="molecule type" value="Genomic_DNA"/>
</dbReference>
<dbReference type="AlphaFoldDB" id="A0AAE0PQ18"/>
<reference evidence="1" key="1">
    <citation type="submission" date="2023-06" db="EMBL/GenBank/DDBJ databases">
        <title>Male Hemibagrus guttatus genome.</title>
        <authorList>
            <person name="Bian C."/>
        </authorList>
    </citation>
    <scope>NUCLEOTIDE SEQUENCE</scope>
    <source>
        <strain evidence="1">Male_cb2023</strain>
        <tissue evidence="1">Muscle</tissue>
    </source>
</reference>
<protein>
    <submittedName>
        <fullName evidence="1">Uncharacterized protein</fullName>
    </submittedName>
</protein>
<evidence type="ECO:0000313" key="1">
    <source>
        <dbReference type="EMBL" id="KAK3506124.1"/>
    </source>
</evidence>
<organism evidence="1 2">
    <name type="scientific">Hemibagrus guttatus</name>
    <dbReference type="NCBI Taxonomy" id="175788"/>
    <lineage>
        <taxon>Eukaryota</taxon>
        <taxon>Metazoa</taxon>
        <taxon>Chordata</taxon>
        <taxon>Craniata</taxon>
        <taxon>Vertebrata</taxon>
        <taxon>Euteleostomi</taxon>
        <taxon>Actinopterygii</taxon>
        <taxon>Neopterygii</taxon>
        <taxon>Teleostei</taxon>
        <taxon>Ostariophysi</taxon>
        <taxon>Siluriformes</taxon>
        <taxon>Bagridae</taxon>
        <taxon>Hemibagrus</taxon>
    </lineage>
</organism>
<comment type="caution">
    <text evidence="1">The sequence shown here is derived from an EMBL/GenBank/DDBJ whole genome shotgun (WGS) entry which is preliminary data.</text>
</comment>
<dbReference type="Proteomes" id="UP001274896">
    <property type="component" value="Unassembled WGS sequence"/>
</dbReference>
<name>A0AAE0PQ18_9TELE</name>
<gene>
    <name evidence="1" type="ORF">QTP70_018024</name>
</gene>
<sequence length="57" mass="6368">RCLHHGTLWESSWEKEASPTGLLEFEMWMEKVALTCKSFVGGTMGYCLNRSGGSSLQ</sequence>
<evidence type="ECO:0000313" key="2">
    <source>
        <dbReference type="Proteomes" id="UP001274896"/>
    </source>
</evidence>
<feature type="non-terminal residue" evidence="1">
    <location>
        <position position="1"/>
    </location>
</feature>
<accession>A0AAE0PQ18</accession>
<keyword evidence="2" id="KW-1185">Reference proteome</keyword>